<reference evidence="2 3" key="1">
    <citation type="submission" date="2019-08" db="EMBL/GenBank/DDBJ databases">
        <title>In-depth cultivation of the pig gut microbiome towards novel bacterial diversity and tailored functional studies.</title>
        <authorList>
            <person name="Wylensek D."/>
            <person name="Hitch T.C.A."/>
            <person name="Clavel T."/>
        </authorList>
    </citation>
    <scope>NUCLEOTIDE SEQUENCE [LARGE SCALE GENOMIC DNA]</scope>
    <source>
        <strain evidence="2 3">BBE-744-WT-12</strain>
    </source>
</reference>
<evidence type="ECO:0008006" key="4">
    <source>
        <dbReference type="Google" id="ProtNLM"/>
    </source>
</evidence>
<dbReference type="RefSeq" id="WP_106052663.1">
    <property type="nucleotide sequence ID" value="NZ_CALXOB010000059.1"/>
</dbReference>
<evidence type="ECO:0000313" key="3">
    <source>
        <dbReference type="Proteomes" id="UP000435649"/>
    </source>
</evidence>
<accession>A0A844G7V2</accession>
<protein>
    <recommendedName>
        <fullName evidence="4">Lipoprotein</fullName>
    </recommendedName>
</protein>
<dbReference type="PROSITE" id="PS51257">
    <property type="entry name" value="PROKAR_LIPOPROTEIN"/>
    <property type="match status" value="1"/>
</dbReference>
<dbReference type="Proteomes" id="UP000435649">
    <property type="component" value="Unassembled WGS sequence"/>
</dbReference>
<keyword evidence="1" id="KW-0732">Signal</keyword>
<evidence type="ECO:0000256" key="1">
    <source>
        <dbReference type="SAM" id="SignalP"/>
    </source>
</evidence>
<gene>
    <name evidence="2" type="ORF">FYJ85_18170</name>
</gene>
<proteinExistence type="predicted"/>
<keyword evidence="3" id="KW-1185">Reference proteome</keyword>
<name>A0A844G7V2_9BACT</name>
<feature type="signal peptide" evidence="1">
    <location>
        <begin position="1"/>
        <end position="26"/>
    </location>
</feature>
<evidence type="ECO:0000313" key="2">
    <source>
        <dbReference type="EMBL" id="MST98965.1"/>
    </source>
</evidence>
<feature type="chain" id="PRO_5033029339" description="Lipoprotein" evidence="1">
    <location>
        <begin position="27"/>
        <end position="148"/>
    </location>
</feature>
<dbReference type="AlphaFoldDB" id="A0A844G7V2"/>
<dbReference type="EMBL" id="VUNS01000026">
    <property type="protein sequence ID" value="MST98965.1"/>
    <property type="molecule type" value="Genomic_DNA"/>
</dbReference>
<comment type="caution">
    <text evidence="2">The sequence shown here is derived from an EMBL/GenBank/DDBJ whole genome shotgun (WGS) entry which is preliminary data.</text>
</comment>
<organism evidence="2 3">
    <name type="scientific">Victivallis lenta</name>
    <dbReference type="NCBI Taxonomy" id="2606640"/>
    <lineage>
        <taxon>Bacteria</taxon>
        <taxon>Pseudomonadati</taxon>
        <taxon>Lentisphaerota</taxon>
        <taxon>Lentisphaeria</taxon>
        <taxon>Victivallales</taxon>
        <taxon>Victivallaceae</taxon>
        <taxon>Victivallis</taxon>
    </lineage>
</organism>
<sequence>MKKLYLSALAAVSAVMVMTGCTTVNNNDAANDFKAVMVPAKFESVITHKDTKVSGEAQLNVLFSVFSWGVSEFADRSFESSDNGIGLFPNPYALVKQAATFDACKKNNCDVLLNAKYEINTTDYFVFKMINCKVSGYPGVETGIKAVK</sequence>